<keyword evidence="4 5" id="KW-0413">Isomerase</keyword>
<dbReference type="InterPro" id="IPR029017">
    <property type="entry name" value="Enolase-like_N"/>
</dbReference>
<accession>A0ABP9D3K6</accession>
<comment type="similarity">
    <text evidence="1 5">Belongs to the mandelate racemase/muconate lactonizing enzyme family.</text>
</comment>
<evidence type="ECO:0000313" key="8">
    <source>
        <dbReference type="Proteomes" id="UP001500298"/>
    </source>
</evidence>
<dbReference type="PANTHER" id="PTHR48073:SF2">
    <property type="entry name" value="O-SUCCINYLBENZOATE SYNTHASE"/>
    <property type="match status" value="1"/>
</dbReference>
<dbReference type="Pfam" id="PF13378">
    <property type="entry name" value="MR_MLE_C"/>
    <property type="match status" value="1"/>
</dbReference>
<feature type="domain" description="Mandelate racemase/muconate lactonizing enzyme C-terminal" evidence="6">
    <location>
        <begin position="141"/>
        <end position="237"/>
    </location>
</feature>
<reference evidence="8" key="1">
    <citation type="journal article" date="2019" name="Int. J. Syst. Evol. Microbiol.">
        <title>The Global Catalogue of Microorganisms (GCM) 10K type strain sequencing project: providing services to taxonomists for standard genome sequencing and annotation.</title>
        <authorList>
            <consortium name="The Broad Institute Genomics Platform"/>
            <consortium name="The Broad Institute Genome Sequencing Center for Infectious Disease"/>
            <person name="Wu L."/>
            <person name="Ma J."/>
        </authorList>
    </citation>
    <scope>NUCLEOTIDE SEQUENCE [LARGE SCALE GENOMIC DNA]</scope>
    <source>
        <strain evidence="8">JCM 18326</strain>
    </source>
</reference>
<keyword evidence="3 5" id="KW-0460">Magnesium</keyword>
<gene>
    <name evidence="7" type="primary">ykfB</name>
    <name evidence="7" type="ORF">GCM10023331_03550</name>
</gene>
<dbReference type="EC" id="5.1.1.-" evidence="5"/>
<keyword evidence="8" id="KW-1185">Reference proteome</keyword>
<dbReference type="InterPro" id="IPR013341">
    <property type="entry name" value="Mandelate_racemase_N_dom"/>
</dbReference>
<evidence type="ECO:0000256" key="5">
    <source>
        <dbReference type="RuleBase" id="RU366006"/>
    </source>
</evidence>
<dbReference type="InterPro" id="IPR029065">
    <property type="entry name" value="Enolase_C-like"/>
</dbReference>
<name>A0ABP9D3K6_9BACT</name>
<dbReference type="Gene3D" id="3.30.390.10">
    <property type="entry name" value="Enolase-like, N-terminal domain"/>
    <property type="match status" value="1"/>
</dbReference>
<dbReference type="SUPFAM" id="SSF51604">
    <property type="entry name" value="Enolase C-terminal domain-like"/>
    <property type="match status" value="1"/>
</dbReference>
<organism evidence="7 8">
    <name type="scientific">Algivirga pacifica</name>
    <dbReference type="NCBI Taxonomy" id="1162670"/>
    <lineage>
        <taxon>Bacteria</taxon>
        <taxon>Pseudomonadati</taxon>
        <taxon>Bacteroidota</taxon>
        <taxon>Cytophagia</taxon>
        <taxon>Cytophagales</taxon>
        <taxon>Flammeovirgaceae</taxon>
        <taxon>Algivirga</taxon>
    </lineage>
</organism>
<dbReference type="Gene3D" id="3.20.20.120">
    <property type="entry name" value="Enolase-like C-terminal domain"/>
    <property type="match status" value="1"/>
</dbReference>
<dbReference type="EMBL" id="BAABJX010000007">
    <property type="protein sequence ID" value="GAA4822491.1"/>
    <property type="molecule type" value="Genomic_DNA"/>
</dbReference>
<dbReference type="SMART" id="SM00922">
    <property type="entry name" value="MR_MLE"/>
    <property type="match status" value="1"/>
</dbReference>
<comment type="caution">
    <text evidence="7">The sequence shown here is derived from an EMBL/GenBank/DDBJ whole genome shotgun (WGS) entry which is preliminary data.</text>
</comment>
<evidence type="ECO:0000313" key="7">
    <source>
        <dbReference type="EMBL" id="GAA4822491.1"/>
    </source>
</evidence>
<dbReference type="SFLD" id="SFLDF00009">
    <property type="entry name" value="o-succinylbenzoate_synthase"/>
    <property type="match status" value="1"/>
</dbReference>
<dbReference type="RefSeq" id="WP_345368703.1">
    <property type="nucleotide sequence ID" value="NZ_BAABJX010000007.1"/>
</dbReference>
<evidence type="ECO:0000256" key="1">
    <source>
        <dbReference type="ARBA" id="ARBA00008031"/>
    </source>
</evidence>
<evidence type="ECO:0000256" key="3">
    <source>
        <dbReference type="ARBA" id="ARBA00022842"/>
    </source>
</evidence>
<dbReference type="SFLD" id="SFLDG00180">
    <property type="entry name" value="muconate_cycloisomerase"/>
    <property type="match status" value="1"/>
</dbReference>
<keyword evidence="2 5" id="KW-0479">Metal-binding</keyword>
<evidence type="ECO:0000256" key="4">
    <source>
        <dbReference type="ARBA" id="ARBA00023235"/>
    </source>
</evidence>
<comment type="cofactor">
    <cofactor evidence="5">
        <name>Mg(2+)</name>
        <dbReference type="ChEBI" id="CHEBI:18420"/>
    </cofactor>
    <text evidence="5">Binds 1 Mg(2+) ion per subunit.</text>
</comment>
<dbReference type="InterPro" id="IPR034603">
    <property type="entry name" value="Dipeptide_epimerase"/>
</dbReference>
<evidence type="ECO:0000256" key="2">
    <source>
        <dbReference type="ARBA" id="ARBA00022723"/>
    </source>
</evidence>
<dbReference type="InterPro" id="IPR013342">
    <property type="entry name" value="Mandelate_racemase_C"/>
</dbReference>
<sequence length="353" mass="39199">MKIKAIEYELHNLKLSEPYQIAYETVDSCQNITLKVITDTGLVGYGIAAPDWEVTGEYSEDVISMVKDVMQPMLLGEDPLQRTRWMDELKQTTQVGSSARAMLDLALHDLLGKYAKLPLYKLLGGYKNSIPTSITIGIKPIEETIETAKRYLRSGFTVIKLKGGIDIEEDIEKVHLLREQCGDDFLLRFDANQGYTPEEALTFIRKTDNCAIEIMEQPTHKNSLRAMKVVTDGSDIPVMADESITSLKDAIKLTRNEAMDMINIKLQKVGGILEAEHINSVGKSSGLEVMVGCLDECSLGIAAGLHFALSRPNIQYADLDGHLDIINDPYEGLFEIKNGVMIPNQQYGLGLSI</sequence>
<proteinExistence type="inferred from homology"/>
<dbReference type="SFLD" id="SFLDS00001">
    <property type="entry name" value="Enolase"/>
    <property type="match status" value="1"/>
</dbReference>
<dbReference type="PANTHER" id="PTHR48073">
    <property type="entry name" value="O-SUCCINYLBENZOATE SYNTHASE-RELATED"/>
    <property type="match status" value="1"/>
</dbReference>
<dbReference type="InterPro" id="IPR036849">
    <property type="entry name" value="Enolase-like_C_sf"/>
</dbReference>
<evidence type="ECO:0000259" key="6">
    <source>
        <dbReference type="SMART" id="SM00922"/>
    </source>
</evidence>
<dbReference type="Proteomes" id="UP001500298">
    <property type="component" value="Unassembled WGS sequence"/>
</dbReference>
<dbReference type="CDD" id="cd03319">
    <property type="entry name" value="L-Ala-DL-Glu_epimerase"/>
    <property type="match status" value="1"/>
</dbReference>
<dbReference type="Pfam" id="PF02746">
    <property type="entry name" value="MR_MLE_N"/>
    <property type="match status" value="1"/>
</dbReference>
<dbReference type="SUPFAM" id="SSF54826">
    <property type="entry name" value="Enolase N-terminal domain-like"/>
    <property type="match status" value="1"/>
</dbReference>
<protein>
    <recommendedName>
        <fullName evidence="5">Dipeptide epimerase</fullName>
        <ecNumber evidence="5">5.1.1.-</ecNumber>
    </recommendedName>
</protein>